<evidence type="ECO:0000313" key="2">
    <source>
        <dbReference type="EMBL" id="QEW05552.1"/>
    </source>
</evidence>
<evidence type="ECO:0000259" key="1">
    <source>
        <dbReference type="Pfam" id="PF09791"/>
    </source>
</evidence>
<organism evidence="2 3">
    <name type="scientific">Nitrincola iocasae</name>
    <dbReference type="NCBI Taxonomy" id="2614693"/>
    <lineage>
        <taxon>Bacteria</taxon>
        <taxon>Pseudomonadati</taxon>
        <taxon>Pseudomonadota</taxon>
        <taxon>Gammaproteobacteria</taxon>
        <taxon>Oceanospirillales</taxon>
        <taxon>Oceanospirillaceae</taxon>
        <taxon>Nitrincola</taxon>
    </lineage>
</organism>
<dbReference type="KEGG" id="nik:F5I99_03080"/>
<protein>
    <recommendedName>
        <fullName evidence="1">Oxidoreductase-like domain-containing protein</fullName>
    </recommendedName>
</protein>
<dbReference type="InterPro" id="IPR019180">
    <property type="entry name" value="Oxidoreductase-like_N"/>
</dbReference>
<evidence type="ECO:0000313" key="3">
    <source>
        <dbReference type="Proteomes" id="UP000325606"/>
    </source>
</evidence>
<feature type="domain" description="Oxidoreductase-like" evidence="1">
    <location>
        <begin position="11"/>
        <end position="47"/>
    </location>
</feature>
<dbReference type="EMBL" id="CP044222">
    <property type="protein sequence ID" value="QEW05552.1"/>
    <property type="molecule type" value="Genomic_DNA"/>
</dbReference>
<gene>
    <name evidence="2" type="ORF">F5I99_03080</name>
</gene>
<dbReference type="Proteomes" id="UP000325606">
    <property type="component" value="Chromosome"/>
</dbReference>
<dbReference type="AlphaFoldDB" id="A0A5J6LBH1"/>
<sequence>MTDTVIIDEPLPPAPSECCGGGSCDPCVWDVYYQQRRLWMAQKQTVEAQESQKSQS</sequence>
<proteinExistence type="predicted"/>
<dbReference type="RefSeq" id="WP_151053597.1">
    <property type="nucleotide sequence ID" value="NZ_CP044222.1"/>
</dbReference>
<dbReference type="Pfam" id="PF09791">
    <property type="entry name" value="Oxidored-like"/>
    <property type="match status" value="1"/>
</dbReference>
<reference evidence="2 3" key="1">
    <citation type="submission" date="2019-09" db="EMBL/GenBank/DDBJ databases">
        <title>Nitrincola iocasae sp. nov., a bacterium isolated from the sediment collected at a cold seep field in South China Sea.</title>
        <authorList>
            <person name="Zhang H."/>
            <person name="Wang H."/>
            <person name="Li C."/>
        </authorList>
    </citation>
    <scope>NUCLEOTIDE SEQUENCE [LARGE SCALE GENOMIC DNA]</scope>
    <source>
        <strain evidence="2 3">KXZD1103</strain>
    </source>
</reference>
<name>A0A5J6LBH1_9GAMM</name>
<accession>A0A5J6LBH1</accession>
<keyword evidence="3" id="KW-1185">Reference proteome</keyword>